<gene>
    <name evidence="2" type="ORF">AM202_00220</name>
</gene>
<accession>A0ABP2GRN1</accession>
<dbReference type="RefSeq" id="WP_005819976.1">
    <property type="nucleotide sequence ID" value="NZ_ACFT01000068.1"/>
</dbReference>
<proteinExistence type="predicted"/>
<organism evidence="2 3">
    <name type="scientific">Actinobacillus minor 202</name>
    <dbReference type="NCBI Taxonomy" id="591023"/>
    <lineage>
        <taxon>Bacteria</taxon>
        <taxon>Pseudomonadati</taxon>
        <taxon>Pseudomonadota</taxon>
        <taxon>Gammaproteobacteria</taxon>
        <taxon>Pasteurellales</taxon>
        <taxon>Pasteurellaceae</taxon>
        <taxon>Actinobacillus</taxon>
    </lineage>
</organism>
<dbReference type="Pfam" id="PF01755">
    <property type="entry name" value="Glyco_transf_25"/>
    <property type="match status" value="1"/>
</dbReference>
<protein>
    <submittedName>
        <fullName evidence="2">Lipooligosaccharide biosynthesis protein</fullName>
    </submittedName>
</protein>
<evidence type="ECO:0000313" key="3">
    <source>
        <dbReference type="Proteomes" id="UP000003394"/>
    </source>
</evidence>
<dbReference type="InterPro" id="IPR029044">
    <property type="entry name" value="Nucleotide-diphossugar_trans"/>
</dbReference>
<feature type="domain" description="Glycosyl transferase family 25" evidence="1">
    <location>
        <begin position="7"/>
        <end position="181"/>
    </location>
</feature>
<dbReference type="InterPro" id="IPR002654">
    <property type="entry name" value="Glyco_trans_25"/>
</dbReference>
<sequence>MHSTTQQHNYVISLLTAKERRNHIIQEFGKQNIPFEFFDAITPDLIEEKAKEFGIDISSSPLTKGEIACALSHIALWHLAKEKELDYICIFEDDIYLGENAKCFLTEAYINNDVDIIKFETFSLDKQPKWQKKEKHFLNRKFYTLTHRHVGMAGYLITKKGVRFILQELSKNKFIIPIDDILFDQLLQNKEYKVWQIIPAICIQDFILNKTTKFKSSLEKERDKRTANTPKKKRNLIRKIYRELTRPLIQLKEKILYHYIPFK</sequence>
<dbReference type="EMBL" id="ACFT01000068">
    <property type="protein sequence ID" value="EEV24604.1"/>
    <property type="molecule type" value="Genomic_DNA"/>
</dbReference>
<comment type="caution">
    <text evidence="2">The sequence shown here is derived from an EMBL/GenBank/DDBJ whole genome shotgun (WGS) entry which is preliminary data.</text>
</comment>
<keyword evidence="3" id="KW-1185">Reference proteome</keyword>
<dbReference type="SUPFAM" id="SSF53448">
    <property type="entry name" value="Nucleotide-diphospho-sugar transferases"/>
    <property type="match status" value="1"/>
</dbReference>
<evidence type="ECO:0000259" key="1">
    <source>
        <dbReference type="Pfam" id="PF01755"/>
    </source>
</evidence>
<dbReference type="Proteomes" id="UP000003394">
    <property type="component" value="Unassembled WGS sequence"/>
</dbReference>
<evidence type="ECO:0000313" key="2">
    <source>
        <dbReference type="EMBL" id="EEV24604.1"/>
    </source>
</evidence>
<name>A0ABP2GRN1_9PAST</name>
<reference evidence="2 3" key="1">
    <citation type="journal article" date="2010" name="Vet. Microbiol.">
        <title>Production of haemolysins by strains of the Actinobacillus minor/porcitonsillarum complex.</title>
        <authorList>
            <person name="Arya G."/>
            <person name="Niven D.F."/>
        </authorList>
    </citation>
    <scope>NUCLEOTIDE SEQUENCE [LARGE SCALE GENOMIC DNA]</scope>
    <source>
        <strain evidence="3">strain 202</strain>
    </source>
</reference>
<dbReference type="CDD" id="cd06532">
    <property type="entry name" value="Glyco_transf_25"/>
    <property type="match status" value="1"/>
</dbReference>